<reference evidence="2" key="2">
    <citation type="submission" date="2021-12" db="EMBL/GenBank/DDBJ databases">
        <title>Resequencing data analysis of finger millet.</title>
        <authorList>
            <person name="Hatakeyama M."/>
            <person name="Aluri S."/>
            <person name="Balachadran M.T."/>
            <person name="Sivarajan S.R."/>
            <person name="Poveda L."/>
            <person name="Shimizu-Inatsugi R."/>
            <person name="Schlapbach R."/>
            <person name="Sreeman S.M."/>
            <person name="Shimizu K.K."/>
        </authorList>
    </citation>
    <scope>NUCLEOTIDE SEQUENCE</scope>
</reference>
<evidence type="ECO:0000313" key="2">
    <source>
        <dbReference type="EMBL" id="GJM95534.1"/>
    </source>
</evidence>
<dbReference type="Proteomes" id="UP001054889">
    <property type="component" value="Unassembled WGS sequence"/>
</dbReference>
<evidence type="ECO:0000256" key="1">
    <source>
        <dbReference type="SAM" id="MobiDB-lite"/>
    </source>
</evidence>
<keyword evidence="3" id="KW-1185">Reference proteome</keyword>
<name>A0AAV5CB93_ELECO</name>
<feature type="compositionally biased region" description="Basic and acidic residues" evidence="1">
    <location>
        <begin position="54"/>
        <end position="71"/>
    </location>
</feature>
<feature type="region of interest" description="Disordered" evidence="1">
    <location>
        <begin position="33"/>
        <end position="89"/>
    </location>
</feature>
<gene>
    <name evidence="2" type="primary">ga12280</name>
    <name evidence="2" type="ORF">PR202_ga12280</name>
</gene>
<reference evidence="2" key="1">
    <citation type="journal article" date="2018" name="DNA Res.">
        <title>Multiple hybrid de novo genome assembly of finger millet, an orphan allotetraploid crop.</title>
        <authorList>
            <person name="Hatakeyama M."/>
            <person name="Aluri S."/>
            <person name="Balachadran M.T."/>
            <person name="Sivarajan S.R."/>
            <person name="Patrignani A."/>
            <person name="Gruter S."/>
            <person name="Poveda L."/>
            <person name="Shimizu-Inatsugi R."/>
            <person name="Baeten J."/>
            <person name="Francoijs K.J."/>
            <person name="Nataraja K.N."/>
            <person name="Reddy Y.A.N."/>
            <person name="Phadnis S."/>
            <person name="Ravikumar R.L."/>
            <person name="Schlapbach R."/>
            <person name="Sreeman S.M."/>
            <person name="Shimizu K.K."/>
        </authorList>
    </citation>
    <scope>NUCLEOTIDE SEQUENCE</scope>
</reference>
<dbReference type="EMBL" id="BQKI01000005">
    <property type="protein sequence ID" value="GJM95534.1"/>
    <property type="molecule type" value="Genomic_DNA"/>
</dbReference>
<sequence>MEPVVVEVAVAPVSQLDLQRAVTSWLLLERRSGHGTSRGGLRRRGVGGAGAEGMSRKPEQREHRPDGEGRRRSPFLESFCSPSGKRIGEETNSRSAVIAFLILGLQILFQGN</sequence>
<evidence type="ECO:0000313" key="3">
    <source>
        <dbReference type="Proteomes" id="UP001054889"/>
    </source>
</evidence>
<protein>
    <submittedName>
        <fullName evidence="2">Uncharacterized protein</fullName>
    </submittedName>
</protein>
<accession>A0AAV5CB93</accession>
<dbReference type="AlphaFoldDB" id="A0AAV5CB93"/>
<organism evidence="2 3">
    <name type="scientific">Eleusine coracana subsp. coracana</name>
    <dbReference type="NCBI Taxonomy" id="191504"/>
    <lineage>
        <taxon>Eukaryota</taxon>
        <taxon>Viridiplantae</taxon>
        <taxon>Streptophyta</taxon>
        <taxon>Embryophyta</taxon>
        <taxon>Tracheophyta</taxon>
        <taxon>Spermatophyta</taxon>
        <taxon>Magnoliopsida</taxon>
        <taxon>Liliopsida</taxon>
        <taxon>Poales</taxon>
        <taxon>Poaceae</taxon>
        <taxon>PACMAD clade</taxon>
        <taxon>Chloridoideae</taxon>
        <taxon>Cynodonteae</taxon>
        <taxon>Eleusininae</taxon>
        <taxon>Eleusine</taxon>
    </lineage>
</organism>
<proteinExistence type="predicted"/>
<comment type="caution">
    <text evidence="2">The sequence shown here is derived from an EMBL/GenBank/DDBJ whole genome shotgun (WGS) entry which is preliminary data.</text>
</comment>